<evidence type="ECO:0000313" key="1">
    <source>
        <dbReference type="EMBL" id="KAH7922040.1"/>
    </source>
</evidence>
<dbReference type="Proteomes" id="UP000790709">
    <property type="component" value="Unassembled WGS sequence"/>
</dbReference>
<feature type="non-terminal residue" evidence="1">
    <location>
        <position position="1"/>
    </location>
</feature>
<dbReference type="EMBL" id="MU266501">
    <property type="protein sequence ID" value="KAH7922040.1"/>
    <property type="molecule type" value="Genomic_DNA"/>
</dbReference>
<reference evidence="1" key="1">
    <citation type="journal article" date="2021" name="New Phytol.">
        <title>Evolutionary innovations through gain and loss of genes in the ectomycorrhizal Boletales.</title>
        <authorList>
            <person name="Wu G."/>
            <person name="Miyauchi S."/>
            <person name="Morin E."/>
            <person name="Kuo A."/>
            <person name="Drula E."/>
            <person name="Varga T."/>
            <person name="Kohler A."/>
            <person name="Feng B."/>
            <person name="Cao Y."/>
            <person name="Lipzen A."/>
            <person name="Daum C."/>
            <person name="Hundley H."/>
            <person name="Pangilinan J."/>
            <person name="Johnson J."/>
            <person name="Barry K."/>
            <person name="LaButti K."/>
            <person name="Ng V."/>
            <person name="Ahrendt S."/>
            <person name="Min B."/>
            <person name="Choi I.G."/>
            <person name="Park H."/>
            <person name="Plett J.M."/>
            <person name="Magnuson J."/>
            <person name="Spatafora J.W."/>
            <person name="Nagy L.G."/>
            <person name="Henrissat B."/>
            <person name="Grigoriev I.V."/>
            <person name="Yang Z.L."/>
            <person name="Xu J."/>
            <person name="Martin F.M."/>
        </authorList>
    </citation>
    <scope>NUCLEOTIDE SEQUENCE</scope>
    <source>
        <strain evidence="1">KUC20120723A-06</strain>
    </source>
</reference>
<feature type="non-terminal residue" evidence="1">
    <location>
        <position position="104"/>
    </location>
</feature>
<comment type="caution">
    <text evidence="1">The sequence shown here is derived from an EMBL/GenBank/DDBJ whole genome shotgun (WGS) entry which is preliminary data.</text>
</comment>
<name>A0ACB8B9Q2_9AGAM</name>
<proteinExistence type="predicted"/>
<accession>A0ACB8B9Q2</accession>
<sequence>PTQPASQSIPAHTVIEFSPVLLFTKQEYEEHGRHTLLDHYTFSWRDGRMALALGLGSLFNHSSSPNVSYTTDSREDRIRYTTTRLVDQDEELCIFYGHKLWFEP</sequence>
<gene>
    <name evidence="1" type="ORF">BV22DRAFT_992990</name>
</gene>
<organism evidence="1 2">
    <name type="scientific">Leucogyrophana mollusca</name>
    <dbReference type="NCBI Taxonomy" id="85980"/>
    <lineage>
        <taxon>Eukaryota</taxon>
        <taxon>Fungi</taxon>
        <taxon>Dikarya</taxon>
        <taxon>Basidiomycota</taxon>
        <taxon>Agaricomycotina</taxon>
        <taxon>Agaricomycetes</taxon>
        <taxon>Agaricomycetidae</taxon>
        <taxon>Boletales</taxon>
        <taxon>Boletales incertae sedis</taxon>
        <taxon>Leucogyrophana</taxon>
    </lineage>
</organism>
<protein>
    <submittedName>
        <fullName evidence="1">Uncharacterized protein</fullName>
    </submittedName>
</protein>
<keyword evidence="2" id="KW-1185">Reference proteome</keyword>
<evidence type="ECO:0000313" key="2">
    <source>
        <dbReference type="Proteomes" id="UP000790709"/>
    </source>
</evidence>